<dbReference type="Pfam" id="PF06094">
    <property type="entry name" value="GGACT"/>
    <property type="match status" value="1"/>
</dbReference>
<feature type="region of interest" description="Disordered" evidence="5">
    <location>
        <begin position="173"/>
        <end position="199"/>
    </location>
</feature>
<dbReference type="PANTHER" id="PTHR12935:SF0">
    <property type="entry name" value="GAMMA-GLUTAMYLCYCLOTRANSFERASE"/>
    <property type="match status" value="1"/>
</dbReference>
<dbReference type="Proteomes" id="UP001303373">
    <property type="component" value="Chromosome 2"/>
</dbReference>
<dbReference type="InterPro" id="IPR009288">
    <property type="entry name" value="AIG2-like_dom"/>
</dbReference>
<name>A0AAQ3R2X6_9PEZI</name>
<dbReference type="InterPro" id="IPR013024">
    <property type="entry name" value="GGCT-like"/>
</dbReference>
<feature type="compositionally biased region" description="Basic and acidic residues" evidence="5">
    <location>
        <begin position="182"/>
        <end position="193"/>
    </location>
</feature>
<evidence type="ECO:0000256" key="4">
    <source>
        <dbReference type="PIRSR" id="PIRSR617939-2"/>
    </source>
</evidence>
<proteinExistence type="predicted"/>
<dbReference type="EC" id="4.3.2.9" evidence="1"/>
<dbReference type="Gene3D" id="3.10.490.10">
    <property type="entry name" value="Gamma-glutamyl cyclotransferase-like"/>
    <property type="match status" value="1"/>
</dbReference>
<keyword evidence="8" id="KW-1185">Reference proteome</keyword>
<dbReference type="GO" id="GO:0003839">
    <property type="term" value="F:gamma-glutamylcyclotransferase activity"/>
    <property type="evidence" value="ECO:0007669"/>
    <property type="project" value="UniProtKB-EC"/>
</dbReference>
<dbReference type="PANTHER" id="PTHR12935">
    <property type="entry name" value="GAMMA-GLUTAMYLCYCLOTRANSFERASE"/>
    <property type="match status" value="1"/>
</dbReference>
<feature type="domain" description="Gamma-glutamylcyclotransferase AIG2-like" evidence="6">
    <location>
        <begin position="11"/>
        <end position="109"/>
    </location>
</feature>
<feature type="active site" description="Proton acceptor" evidence="3">
    <location>
        <position position="90"/>
    </location>
</feature>
<feature type="binding site" evidence="4">
    <location>
        <begin position="11"/>
        <end position="16"/>
    </location>
    <ligand>
        <name>substrate</name>
    </ligand>
</feature>
<feature type="binding site" evidence="4">
    <location>
        <position position="143"/>
    </location>
    <ligand>
        <name>substrate</name>
    </ligand>
</feature>
<dbReference type="AlphaFoldDB" id="A0AAQ3R2X6"/>
<evidence type="ECO:0000256" key="3">
    <source>
        <dbReference type="PIRSR" id="PIRSR617939-1"/>
    </source>
</evidence>
<accession>A0AAQ3R2X6</accession>
<dbReference type="EMBL" id="CP138581">
    <property type="protein sequence ID" value="WPG98805.1"/>
    <property type="molecule type" value="Genomic_DNA"/>
</dbReference>
<protein>
    <recommendedName>
        <fullName evidence="1">gamma-glutamylcyclotransferase</fullName>
        <ecNumber evidence="1">4.3.2.9</ecNumber>
    </recommendedName>
</protein>
<gene>
    <name evidence="7" type="ORF">R9X50_00160100</name>
</gene>
<reference evidence="7 8" key="1">
    <citation type="submission" date="2023-11" db="EMBL/GenBank/DDBJ databases">
        <title>An acidophilic fungus is an integral part of prey digestion in a carnivorous sundew plant.</title>
        <authorList>
            <person name="Tsai I.J."/>
        </authorList>
    </citation>
    <scope>NUCLEOTIDE SEQUENCE [LARGE SCALE GENOMIC DNA]</scope>
    <source>
        <strain evidence="7">169a</strain>
    </source>
</reference>
<evidence type="ECO:0000256" key="1">
    <source>
        <dbReference type="ARBA" id="ARBA00012346"/>
    </source>
</evidence>
<evidence type="ECO:0000259" key="6">
    <source>
        <dbReference type="Pfam" id="PF06094"/>
    </source>
</evidence>
<sequence length="199" mass="22854">MSPTKPPQTLYFGYGSNLWLHQMHQRCPTSTYHGIARLKQFRWIINARGYANIVALQAETLTKTPSYENEVWGLIYSLSPKDEERLDRNEGVPVAYTKEMLEVEFWAVRDQDPPDVKGRSEMRSVLVYINRILVEADKPKTEYVFRMNMGIRDALAQGVPRGYVEQVMRNFIPEDESGGDGESGKELAMKQAEDFEDGL</sequence>
<evidence type="ECO:0000313" key="7">
    <source>
        <dbReference type="EMBL" id="WPG98805.1"/>
    </source>
</evidence>
<dbReference type="InterPro" id="IPR036568">
    <property type="entry name" value="GGCT-like_sf"/>
</dbReference>
<dbReference type="CDD" id="cd06661">
    <property type="entry name" value="GGCT_like"/>
    <property type="match status" value="1"/>
</dbReference>
<dbReference type="InterPro" id="IPR017939">
    <property type="entry name" value="G-Glutamylcylcotransferase"/>
</dbReference>
<organism evidence="7 8">
    <name type="scientific">Acrodontium crateriforme</name>
    <dbReference type="NCBI Taxonomy" id="150365"/>
    <lineage>
        <taxon>Eukaryota</taxon>
        <taxon>Fungi</taxon>
        <taxon>Dikarya</taxon>
        <taxon>Ascomycota</taxon>
        <taxon>Pezizomycotina</taxon>
        <taxon>Dothideomycetes</taxon>
        <taxon>Dothideomycetidae</taxon>
        <taxon>Mycosphaerellales</taxon>
        <taxon>Teratosphaeriaceae</taxon>
        <taxon>Acrodontium</taxon>
    </lineage>
</organism>
<keyword evidence="2" id="KW-0456">Lyase</keyword>
<evidence type="ECO:0000256" key="2">
    <source>
        <dbReference type="ARBA" id="ARBA00023239"/>
    </source>
</evidence>
<evidence type="ECO:0000313" key="8">
    <source>
        <dbReference type="Proteomes" id="UP001303373"/>
    </source>
</evidence>
<evidence type="ECO:0000256" key="5">
    <source>
        <dbReference type="SAM" id="MobiDB-lite"/>
    </source>
</evidence>
<dbReference type="SUPFAM" id="SSF110857">
    <property type="entry name" value="Gamma-glutamyl cyclotransferase-like"/>
    <property type="match status" value="1"/>
</dbReference>